<reference evidence="4" key="1">
    <citation type="submission" date="2015-07" db="EMBL/GenBank/DDBJ databases">
        <title>Complete genome sequence and phylogenetic analysis of Limnochorda pilosa.</title>
        <authorList>
            <person name="Watanabe M."/>
            <person name="Kojima H."/>
            <person name="Fukui M."/>
        </authorList>
    </citation>
    <scope>NUCLEOTIDE SEQUENCE [LARGE SCALE GENOMIC DNA]</scope>
    <source>
        <strain evidence="4">HC45</strain>
    </source>
</reference>
<dbReference type="Gene3D" id="3.40.50.720">
    <property type="entry name" value="NAD(P)-binding Rossmann-like Domain"/>
    <property type="match status" value="1"/>
</dbReference>
<dbReference type="GO" id="GO:0008667">
    <property type="term" value="F:2,3-dihydro-2,3-dihydroxybenzoate dehydrogenase activity"/>
    <property type="evidence" value="ECO:0007669"/>
    <property type="project" value="InterPro"/>
</dbReference>
<dbReference type="GO" id="GO:0019290">
    <property type="term" value="P:siderophore biosynthetic process"/>
    <property type="evidence" value="ECO:0007669"/>
    <property type="project" value="InterPro"/>
</dbReference>
<dbReference type="GO" id="GO:0008206">
    <property type="term" value="P:bile acid metabolic process"/>
    <property type="evidence" value="ECO:0007669"/>
    <property type="project" value="UniProtKB-ARBA"/>
</dbReference>
<dbReference type="PRINTS" id="PR01397">
    <property type="entry name" value="DHBDHDRGNASE"/>
</dbReference>
<dbReference type="SUPFAM" id="SSF51735">
    <property type="entry name" value="NAD(P)-binding Rossmann-fold domains"/>
    <property type="match status" value="1"/>
</dbReference>
<dbReference type="PATRIC" id="fig|1555112.3.peg.533"/>
<reference evidence="4" key="2">
    <citation type="journal article" date="2016" name="Int. J. Syst. Evol. Microbiol.">
        <title>Complete genome sequence and cell structure of Limnochorda pilosa, a Gram-negative spore-former within the phylum Firmicutes.</title>
        <authorList>
            <person name="Watanabe M."/>
            <person name="Kojima H."/>
            <person name="Fukui M."/>
        </authorList>
    </citation>
    <scope>NUCLEOTIDE SEQUENCE [LARGE SCALE GENOMIC DNA]</scope>
    <source>
        <strain evidence="4">HC45</strain>
    </source>
</reference>
<gene>
    <name evidence="3" type="ORF">LIP_0511</name>
</gene>
<dbReference type="PANTHER" id="PTHR42879:SF6">
    <property type="entry name" value="NADPH-DEPENDENT REDUCTASE BACG"/>
    <property type="match status" value="1"/>
</dbReference>
<dbReference type="FunFam" id="3.40.50.720:FF:000084">
    <property type="entry name" value="Short-chain dehydrogenase reductase"/>
    <property type="match status" value="1"/>
</dbReference>
<dbReference type="Proteomes" id="UP000065807">
    <property type="component" value="Chromosome"/>
</dbReference>
<dbReference type="InterPro" id="IPR002347">
    <property type="entry name" value="SDR_fam"/>
</dbReference>
<dbReference type="Pfam" id="PF13561">
    <property type="entry name" value="adh_short_C2"/>
    <property type="match status" value="1"/>
</dbReference>
<name>A0A0K2SGY0_LIMPI</name>
<keyword evidence="2" id="KW-0560">Oxidoreductase</keyword>
<dbReference type="AlphaFoldDB" id="A0A0K2SGY0"/>
<dbReference type="STRING" id="1555112.LIP_0511"/>
<proteinExistence type="inferred from homology"/>
<dbReference type="InterPro" id="IPR050259">
    <property type="entry name" value="SDR"/>
</dbReference>
<comment type="similarity">
    <text evidence="1">Belongs to the short-chain dehydrogenases/reductases (SDR) family.</text>
</comment>
<dbReference type="EMBL" id="AP014924">
    <property type="protein sequence ID" value="BAS26368.1"/>
    <property type="molecule type" value="Genomic_DNA"/>
</dbReference>
<dbReference type="PANTHER" id="PTHR42879">
    <property type="entry name" value="3-OXOACYL-(ACYL-CARRIER-PROTEIN) REDUCTASE"/>
    <property type="match status" value="1"/>
</dbReference>
<dbReference type="InterPro" id="IPR003560">
    <property type="entry name" value="DHB_DH"/>
</dbReference>
<evidence type="ECO:0000313" key="3">
    <source>
        <dbReference type="EMBL" id="BAS26368.1"/>
    </source>
</evidence>
<evidence type="ECO:0000256" key="1">
    <source>
        <dbReference type="ARBA" id="ARBA00006484"/>
    </source>
</evidence>
<evidence type="ECO:0000313" key="4">
    <source>
        <dbReference type="Proteomes" id="UP000065807"/>
    </source>
</evidence>
<organism evidence="3 4">
    <name type="scientific">Limnochorda pilosa</name>
    <dbReference type="NCBI Taxonomy" id="1555112"/>
    <lineage>
        <taxon>Bacteria</taxon>
        <taxon>Bacillati</taxon>
        <taxon>Bacillota</taxon>
        <taxon>Limnochordia</taxon>
        <taxon>Limnochordales</taxon>
        <taxon>Limnochordaceae</taxon>
        <taxon>Limnochorda</taxon>
    </lineage>
</organism>
<dbReference type="RefSeq" id="WP_158509533.1">
    <property type="nucleotide sequence ID" value="NZ_AP014924.1"/>
</dbReference>
<accession>A0A0K2SGY0</accession>
<dbReference type="OrthoDB" id="9803333at2"/>
<sequence length="253" mass="26884">MAGGSYGIGRAVARSLLEEGARVALLARNGEALRAAADQLRREVPGAELPLIEADATKPEAVTRAMGHLEHEWGGVDILVNAVGRSHRGRLDELTPPEWAANWEVNVLSSALLARAARVPMARQGHGKMVFLGAASGKQPTEGQLASNVHKAGLLAFVKTLATELAPEGIRVNAVCPGRVMTPLRMEKAREESAEAGITVEEYFDRLRATIPLGRLARPEEVAAVVTFLCSEQASYVTGQAISVDGGLVRSIL</sequence>
<keyword evidence="4" id="KW-1185">Reference proteome</keyword>
<dbReference type="KEGG" id="lpil:LIP_0511"/>
<protein>
    <submittedName>
        <fullName evidence="3">3-oxoacyl-ACP reductase</fullName>
    </submittedName>
</protein>
<evidence type="ECO:0000256" key="2">
    <source>
        <dbReference type="ARBA" id="ARBA00023002"/>
    </source>
</evidence>
<dbReference type="InterPro" id="IPR036291">
    <property type="entry name" value="NAD(P)-bd_dom_sf"/>
</dbReference>